<dbReference type="Proteomes" id="UP000435910">
    <property type="component" value="Unassembled WGS sequence"/>
</dbReference>
<accession>A0A6C1W8C9</accession>
<protein>
    <submittedName>
        <fullName evidence="1">Uncharacterized protein</fullName>
    </submittedName>
</protein>
<name>A0A6C1W8C9_BACLI</name>
<dbReference type="AlphaFoldDB" id="A0A6C1W8C9"/>
<gene>
    <name evidence="1" type="ORF">CHCC16736_2549</name>
</gene>
<evidence type="ECO:0000313" key="2">
    <source>
        <dbReference type="Proteomes" id="UP000435910"/>
    </source>
</evidence>
<comment type="caution">
    <text evidence="1">The sequence shown here is derived from an EMBL/GenBank/DDBJ whole genome shotgun (WGS) entry which is preliminary data.</text>
</comment>
<proteinExistence type="predicted"/>
<dbReference type="EMBL" id="NILC01000009">
    <property type="protein sequence ID" value="TWL32161.1"/>
    <property type="molecule type" value="Genomic_DNA"/>
</dbReference>
<organism evidence="1 2">
    <name type="scientific">Bacillus licheniformis</name>
    <dbReference type="NCBI Taxonomy" id="1402"/>
    <lineage>
        <taxon>Bacteria</taxon>
        <taxon>Bacillati</taxon>
        <taxon>Bacillota</taxon>
        <taxon>Bacilli</taxon>
        <taxon>Bacillales</taxon>
        <taxon>Bacillaceae</taxon>
        <taxon>Bacillus</taxon>
    </lineage>
</organism>
<reference evidence="1 2" key="1">
    <citation type="submission" date="2019-06" db="EMBL/GenBank/DDBJ databases">
        <title>Genome sequence analysis of &gt;100 Bacillus licheniformis strains suggests intrinsic resistance to this species.</title>
        <authorList>
            <person name="Wels M."/>
            <person name="Siezen R.J."/>
            <person name="Johansen E."/>
            <person name="Stuer-Lauridsen B."/>
            <person name="Bjerre K."/>
            <person name="Nielsen B.K.K."/>
        </authorList>
    </citation>
    <scope>NUCLEOTIDE SEQUENCE [LARGE SCALE GENOMIC DNA]</scope>
    <source>
        <strain evidence="1 2">BAC-16736</strain>
    </source>
</reference>
<evidence type="ECO:0000313" key="1">
    <source>
        <dbReference type="EMBL" id="TWL32161.1"/>
    </source>
</evidence>
<sequence>MKIPTGGNKARDSFRARDPLCFVQSGGFSEKLKPTVKVWMGEG</sequence>